<reference evidence="1 2" key="1">
    <citation type="submission" date="2023-09" db="EMBL/GenBank/DDBJ databases">
        <title>Multi-omics analysis of a traditional fermented food reveals byproduct-associated fungal strains for waste-to-food upcycling.</title>
        <authorList>
            <consortium name="Lawrence Berkeley National Laboratory"/>
            <person name="Rekdal V.M."/>
            <person name="Villalobos-Escobedo J.M."/>
            <person name="Rodriguez-Valeron N."/>
            <person name="Garcia M.O."/>
            <person name="Vasquez D.P."/>
            <person name="Damayanti I."/>
            <person name="Sorensen P.M."/>
            <person name="Baidoo E.E."/>
            <person name="De Carvalho A.C."/>
            <person name="Riley R."/>
            <person name="Lipzen A."/>
            <person name="He G."/>
            <person name="Yan M."/>
            <person name="Haridas S."/>
            <person name="Daum C."/>
            <person name="Yoshinaga Y."/>
            <person name="Ng V."/>
            <person name="Grigoriev I.V."/>
            <person name="Munk R."/>
            <person name="Nuraida L."/>
            <person name="Wijaya C.H."/>
            <person name="Morales P.-C."/>
            <person name="Keasling J.D."/>
        </authorList>
    </citation>
    <scope>NUCLEOTIDE SEQUENCE [LARGE SCALE GENOMIC DNA]</scope>
    <source>
        <strain evidence="1 2">FGSC 2613</strain>
    </source>
</reference>
<organism evidence="1 2">
    <name type="scientific">Neurospora intermedia</name>
    <dbReference type="NCBI Taxonomy" id="5142"/>
    <lineage>
        <taxon>Eukaryota</taxon>
        <taxon>Fungi</taxon>
        <taxon>Dikarya</taxon>
        <taxon>Ascomycota</taxon>
        <taxon>Pezizomycotina</taxon>
        <taxon>Sordariomycetes</taxon>
        <taxon>Sordariomycetidae</taxon>
        <taxon>Sordariales</taxon>
        <taxon>Sordariaceae</taxon>
        <taxon>Neurospora</taxon>
    </lineage>
</organism>
<comment type="caution">
    <text evidence="1">The sequence shown here is derived from an EMBL/GenBank/DDBJ whole genome shotgun (WGS) entry which is preliminary data.</text>
</comment>
<accession>A0ABR3DTX8</accession>
<proteinExistence type="predicted"/>
<keyword evidence="2" id="KW-1185">Reference proteome</keyword>
<evidence type="ECO:0000313" key="2">
    <source>
        <dbReference type="Proteomes" id="UP001451303"/>
    </source>
</evidence>
<sequence length="133" mass="14645">MTLCDYDSSSDSDSSAASCLSDGNLHYNAWSEIDDESDLPGVPDYHAGGSSARFCYDSDEAEFENSQDIKRRRISNGRSVAAIARGGRDLIKCPAPAPRSTTALRPNPFVLLKFGHSSMSIRHQSLRRRQQYG</sequence>
<evidence type="ECO:0000313" key="1">
    <source>
        <dbReference type="EMBL" id="KAL0475812.1"/>
    </source>
</evidence>
<gene>
    <name evidence="1" type="ORF">QR685DRAFT_433410</name>
</gene>
<name>A0ABR3DTX8_NEUIN</name>
<dbReference type="EMBL" id="JAVLET010000001">
    <property type="protein sequence ID" value="KAL0475812.1"/>
    <property type="molecule type" value="Genomic_DNA"/>
</dbReference>
<protein>
    <submittedName>
        <fullName evidence="1">Uncharacterized protein</fullName>
    </submittedName>
</protein>
<dbReference type="Proteomes" id="UP001451303">
    <property type="component" value="Unassembled WGS sequence"/>
</dbReference>